<dbReference type="PANTHER" id="PTHR48050">
    <property type="entry name" value="STEROL 3-BETA-GLUCOSYLTRANSFERASE"/>
    <property type="match status" value="1"/>
</dbReference>
<dbReference type="AlphaFoldDB" id="A0A4Q5IWJ7"/>
<dbReference type="Pfam" id="PF06722">
    <property type="entry name" value="EryCIII-like_C"/>
    <property type="match status" value="1"/>
</dbReference>
<dbReference type="InterPro" id="IPR010610">
    <property type="entry name" value="EryCIII-like_C"/>
</dbReference>
<evidence type="ECO:0000313" key="3">
    <source>
        <dbReference type="Proteomes" id="UP000291189"/>
    </source>
</evidence>
<gene>
    <name evidence="2" type="ORF">ETU37_18385</name>
</gene>
<dbReference type="RefSeq" id="WP_129988779.1">
    <property type="nucleotide sequence ID" value="NZ_SDPU01000032.1"/>
</dbReference>
<accession>A0A4Q5IWJ7</accession>
<dbReference type="SUPFAM" id="SSF53756">
    <property type="entry name" value="UDP-Glycosyltransferase/glycogen phosphorylase"/>
    <property type="match status" value="1"/>
</dbReference>
<organism evidence="2 3">
    <name type="scientific">Nocardioides iriomotensis</name>
    <dbReference type="NCBI Taxonomy" id="715784"/>
    <lineage>
        <taxon>Bacteria</taxon>
        <taxon>Bacillati</taxon>
        <taxon>Actinomycetota</taxon>
        <taxon>Actinomycetes</taxon>
        <taxon>Propionibacteriales</taxon>
        <taxon>Nocardioidaceae</taxon>
        <taxon>Nocardioides</taxon>
    </lineage>
</organism>
<feature type="domain" description="Erythromycin biosynthesis protein CIII-like C-terminal" evidence="1">
    <location>
        <begin position="218"/>
        <end position="316"/>
    </location>
</feature>
<dbReference type="GO" id="GO:0016757">
    <property type="term" value="F:glycosyltransferase activity"/>
    <property type="evidence" value="ECO:0007669"/>
    <property type="project" value="UniProtKB-ARBA"/>
</dbReference>
<evidence type="ECO:0000259" key="1">
    <source>
        <dbReference type="Pfam" id="PF06722"/>
    </source>
</evidence>
<proteinExistence type="predicted"/>
<sequence length="322" mass="33377">MSRLRLLLTALPLRGHVHPMVPLALACRDAGHDVRFRVPGAYVGRVPLPAWDGDAPGGDVAAVRSHRDADAMVLSRAVLGAADADRHAAALAAGLADEPVDLVVHDATDAGAAVAAELAGVPSVAFDVGHWRPVAADRAFVEPLPPSLRVLPAPDVPVVDLRSVAWGDGGEAPPRDERPRVLVTFGTVAAGIDDVVARVRGDLARLDLDVVEAVGRHVDQPAVLAASDVVVHHGGTSTMLGCLEHGLPQVVLPQGADQHVNARRLAETGAAVVDPASVGDAVRRLLAPDAPEREAAAALRDELRAMPAPADVVPLLGDFARN</sequence>
<keyword evidence="2" id="KW-0808">Transferase</keyword>
<name>A0A4Q5IWJ7_9ACTN</name>
<dbReference type="InterPro" id="IPR050426">
    <property type="entry name" value="Glycosyltransferase_28"/>
</dbReference>
<keyword evidence="3" id="KW-1185">Reference proteome</keyword>
<reference evidence="2 3" key="1">
    <citation type="submission" date="2019-01" db="EMBL/GenBank/DDBJ databases">
        <title>Nocardioides guangzhouensis sp. nov., an actinobacterium isolated from soil.</title>
        <authorList>
            <person name="Fu Y."/>
            <person name="Cai Y."/>
            <person name="Lin Z."/>
            <person name="Chen P."/>
        </authorList>
    </citation>
    <scope>NUCLEOTIDE SEQUENCE [LARGE SCALE GENOMIC DNA]</scope>
    <source>
        <strain evidence="2 3">NBRC 105384</strain>
    </source>
</reference>
<comment type="caution">
    <text evidence="2">The sequence shown here is derived from an EMBL/GenBank/DDBJ whole genome shotgun (WGS) entry which is preliminary data.</text>
</comment>
<dbReference type="PROSITE" id="PS51257">
    <property type="entry name" value="PROKAR_LIPOPROTEIN"/>
    <property type="match status" value="1"/>
</dbReference>
<dbReference type="PANTHER" id="PTHR48050:SF13">
    <property type="entry name" value="STEROL 3-BETA-GLUCOSYLTRANSFERASE UGT80A2"/>
    <property type="match status" value="1"/>
</dbReference>
<dbReference type="Proteomes" id="UP000291189">
    <property type="component" value="Unassembled WGS sequence"/>
</dbReference>
<protein>
    <submittedName>
        <fullName evidence="2">Glycosyltransferase</fullName>
    </submittedName>
</protein>
<dbReference type="OrthoDB" id="6620093at2"/>
<dbReference type="EMBL" id="SDPU01000032">
    <property type="protein sequence ID" value="RYU10343.1"/>
    <property type="molecule type" value="Genomic_DNA"/>
</dbReference>
<dbReference type="Gene3D" id="3.40.50.2000">
    <property type="entry name" value="Glycogen Phosphorylase B"/>
    <property type="match status" value="3"/>
</dbReference>
<evidence type="ECO:0000313" key="2">
    <source>
        <dbReference type="EMBL" id="RYU10343.1"/>
    </source>
</evidence>